<dbReference type="EMBL" id="JBAMMX010000011">
    <property type="protein sequence ID" value="KAK6930733.1"/>
    <property type="molecule type" value="Genomic_DNA"/>
</dbReference>
<dbReference type="PANTHER" id="PTHR33919">
    <property type="entry name" value="OS09G0127700 PROTEIN"/>
    <property type="match status" value="1"/>
</dbReference>
<reference evidence="2 3" key="1">
    <citation type="submission" date="2023-12" db="EMBL/GenBank/DDBJ databases">
        <title>A high-quality genome assembly for Dillenia turbinata (Dilleniales).</title>
        <authorList>
            <person name="Chanderbali A."/>
        </authorList>
    </citation>
    <scope>NUCLEOTIDE SEQUENCE [LARGE SCALE GENOMIC DNA]</scope>
    <source>
        <strain evidence="2">LSX21</strain>
        <tissue evidence="2">Leaf</tissue>
    </source>
</reference>
<gene>
    <name evidence="2" type="ORF">RJ641_002526</name>
</gene>
<sequence>MAAFKAMGKWGAVMMKEVGQRRGPGDLIGNRWLATWTTPKTQAAAAGAAAAHPNILHFRGSGGHSHSSHAHAPMYIALGSVLMSVSIGLHTAKQQLVHSPTVHISKKTRESVPEVEDPDRVMSSADKFVNKSLLRKVAHIQEPSYAPSSFLPDPYTRPRRAETLKTVGVEPGRR</sequence>
<evidence type="ECO:0000256" key="1">
    <source>
        <dbReference type="SAM" id="MobiDB-lite"/>
    </source>
</evidence>
<feature type="region of interest" description="Disordered" evidence="1">
    <location>
        <begin position="145"/>
        <end position="174"/>
    </location>
</feature>
<evidence type="ECO:0000313" key="3">
    <source>
        <dbReference type="Proteomes" id="UP001370490"/>
    </source>
</evidence>
<organism evidence="2 3">
    <name type="scientific">Dillenia turbinata</name>
    <dbReference type="NCBI Taxonomy" id="194707"/>
    <lineage>
        <taxon>Eukaryota</taxon>
        <taxon>Viridiplantae</taxon>
        <taxon>Streptophyta</taxon>
        <taxon>Embryophyta</taxon>
        <taxon>Tracheophyta</taxon>
        <taxon>Spermatophyta</taxon>
        <taxon>Magnoliopsida</taxon>
        <taxon>eudicotyledons</taxon>
        <taxon>Gunneridae</taxon>
        <taxon>Pentapetalae</taxon>
        <taxon>Dilleniales</taxon>
        <taxon>Dilleniaceae</taxon>
        <taxon>Dillenia</taxon>
    </lineage>
</organism>
<dbReference type="AlphaFoldDB" id="A0AAN8VN47"/>
<comment type="caution">
    <text evidence="2">The sequence shown here is derived from an EMBL/GenBank/DDBJ whole genome shotgun (WGS) entry which is preliminary data.</text>
</comment>
<dbReference type="Proteomes" id="UP001370490">
    <property type="component" value="Unassembled WGS sequence"/>
</dbReference>
<proteinExistence type="predicted"/>
<dbReference type="PANTHER" id="PTHR33919:SF9">
    <property type="entry name" value="RIBOSOME BIOGENESIS NEP1-LIKE PROTEIN"/>
    <property type="match status" value="1"/>
</dbReference>
<evidence type="ECO:0000313" key="2">
    <source>
        <dbReference type="EMBL" id="KAK6930733.1"/>
    </source>
</evidence>
<keyword evidence="3" id="KW-1185">Reference proteome</keyword>
<accession>A0AAN8VN47</accession>
<protein>
    <submittedName>
        <fullName evidence="2">Uncharacterized protein</fullName>
    </submittedName>
</protein>
<name>A0AAN8VN47_9MAGN</name>